<gene>
    <name evidence="3" type="ORF">GCM10009560_35210</name>
</gene>
<accession>A0ABN1PN19</accession>
<sequence length="378" mass="40275">MSWAGAWMAAMQRPRSGFENLNWSEEGFHDHTLRQVVRLGAGGAQLRVRLSNLYGTAPLRPAGATVARAGEGAAIVPGTVRILRFGGAVPAGGTATSEPVELPVEPQDRLAVTLYFDAPTGPATCHSIACATTYRACGDRHSARDFRETSHSWYYLNGVEVSGRVPAVVTLGDSITDGALSTPDADHRYPDLLAARLRAAGRPMVVLNAGIGGNRVLNDSVCFGERAVSRFRRDVAAQPGARTVIVQLGTNDIGLSEQDFPPCTVPNPEVGAEELIDGLRVLVEVARVYGLRIVGGTIPPLGTGFHTERGEKVRQDVNHWIRAGGAFDAVADFDRALADPQDPERLRPAYDAGEDGGHLHPNDAGYQAMADAVDLDSL</sequence>
<comment type="caution">
    <text evidence="3">The sequence shown here is derived from an EMBL/GenBank/DDBJ whole genome shotgun (WGS) entry which is preliminary data.</text>
</comment>
<dbReference type="SUPFAM" id="SSF52266">
    <property type="entry name" value="SGNH hydrolase"/>
    <property type="match status" value="1"/>
</dbReference>
<dbReference type="InterPro" id="IPR036514">
    <property type="entry name" value="SGNH_hydro_sf"/>
</dbReference>
<dbReference type="RefSeq" id="WP_343950952.1">
    <property type="nucleotide sequence ID" value="NZ_BAAAHQ010000016.1"/>
</dbReference>
<dbReference type="PANTHER" id="PTHR43784">
    <property type="entry name" value="GDSL-LIKE LIPASE/ACYLHYDROLASE, PUTATIVE (AFU_ORTHOLOGUE AFUA_2G00820)-RELATED"/>
    <property type="match status" value="1"/>
</dbReference>
<protein>
    <submittedName>
        <fullName evidence="3">SGNH/GDSL hydrolase family protein</fullName>
    </submittedName>
</protein>
<name>A0ABN1PN19_9ACTN</name>
<dbReference type="Pfam" id="PF13472">
    <property type="entry name" value="Lipase_GDSL_2"/>
    <property type="match status" value="1"/>
</dbReference>
<dbReference type="PANTHER" id="PTHR43784:SF2">
    <property type="entry name" value="GDSL-LIKE LIPASE_ACYLHYDROLASE, PUTATIVE (AFU_ORTHOLOGUE AFUA_2G00820)-RELATED"/>
    <property type="match status" value="1"/>
</dbReference>
<dbReference type="EMBL" id="BAAAHQ010000016">
    <property type="protein sequence ID" value="GAA0930625.1"/>
    <property type="molecule type" value="Genomic_DNA"/>
</dbReference>
<proteinExistence type="predicted"/>
<dbReference type="GO" id="GO:0016787">
    <property type="term" value="F:hydrolase activity"/>
    <property type="evidence" value="ECO:0007669"/>
    <property type="project" value="UniProtKB-KW"/>
</dbReference>
<dbReference type="Proteomes" id="UP001501578">
    <property type="component" value="Unassembled WGS sequence"/>
</dbReference>
<keyword evidence="3" id="KW-0378">Hydrolase</keyword>
<dbReference type="CDD" id="cd01830">
    <property type="entry name" value="XynE_like"/>
    <property type="match status" value="1"/>
</dbReference>
<dbReference type="Gene3D" id="3.40.50.1110">
    <property type="entry name" value="SGNH hydrolase"/>
    <property type="match status" value="1"/>
</dbReference>
<keyword evidence="4" id="KW-1185">Reference proteome</keyword>
<feature type="domain" description="SGNH hydrolase-type esterase" evidence="2">
    <location>
        <begin position="171"/>
        <end position="368"/>
    </location>
</feature>
<reference evidence="3 4" key="1">
    <citation type="journal article" date="2019" name="Int. J. Syst. Evol. Microbiol.">
        <title>The Global Catalogue of Microorganisms (GCM) 10K type strain sequencing project: providing services to taxonomists for standard genome sequencing and annotation.</title>
        <authorList>
            <consortium name="The Broad Institute Genomics Platform"/>
            <consortium name="The Broad Institute Genome Sequencing Center for Infectious Disease"/>
            <person name="Wu L."/>
            <person name="Ma J."/>
        </authorList>
    </citation>
    <scope>NUCLEOTIDE SEQUENCE [LARGE SCALE GENOMIC DNA]</scope>
    <source>
        <strain evidence="3 4">JCM 11136</strain>
    </source>
</reference>
<feature type="region of interest" description="Disordered" evidence="1">
    <location>
        <begin position="340"/>
        <end position="363"/>
    </location>
</feature>
<organism evidence="3 4">
    <name type="scientific">Nonomuraea longicatena</name>
    <dbReference type="NCBI Taxonomy" id="83682"/>
    <lineage>
        <taxon>Bacteria</taxon>
        <taxon>Bacillati</taxon>
        <taxon>Actinomycetota</taxon>
        <taxon>Actinomycetes</taxon>
        <taxon>Streptosporangiales</taxon>
        <taxon>Streptosporangiaceae</taxon>
        <taxon>Nonomuraea</taxon>
    </lineage>
</organism>
<dbReference type="InterPro" id="IPR013830">
    <property type="entry name" value="SGNH_hydro"/>
</dbReference>
<dbReference type="InterPro" id="IPR053140">
    <property type="entry name" value="GDSL_Rv0518-like"/>
</dbReference>
<evidence type="ECO:0000256" key="1">
    <source>
        <dbReference type="SAM" id="MobiDB-lite"/>
    </source>
</evidence>
<evidence type="ECO:0000259" key="2">
    <source>
        <dbReference type="Pfam" id="PF13472"/>
    </source>
</evidence>
<evidence type="ECO:0000313" key="4">
    <source>
        <dbReference type="Proteomes" id="UP001501578"/>
    </source>
</evidence>
<evidence type="ECO:0000313" key="3">
    <source>
        <dbReference type="EMBL" id="GAA0930625.1"/>
    </source>
</evidence>